<dbReference type="EMBL" id="GBRH01281374">
    <property type="protein sequence ID" value="JAD16521.1"/>
    <property type="molecule type" value="Transcribed_RNA"/>
</dbReference>
<reference evidence="1" key="2">
    <citation type="journal article" date="2015" name="Data Brief">
        <title>Shoot transcriptome of the giant reed, Arundo donax.</title>
        <authorList>
            <person name="Barrero R.A."/>
            <person name="Guerrero F.D."/>
            <person name="Moolhuijzen P."/>
            <person name="Goolsby J.A."/>
            <person name="Tidwell J."/>
            <person name="Bellgard S.E."/>
            <person name="Bellgard M.I."/>
        </authorList>
    </citation>
    <scope>NUCLEOTIDE SEQUENCE</scope>
    <source>
        <tissue evidence="1">Shoot tissue taken approximately 20 cm above the soil surface</tissue>
    </source>
</reference>
<sequence>MPCFLDRHHAPNCKHISTSFHIYLTSQNQCCQPFYSLTVCMFKLWDNCVLTLTLNSNCDFALIFLTL</sequence>
<proteinExistence type="predicted"/>
<accession>A0A0A9TTW5</accession>
<organism evidence="1">
    <name type="scientific">Arundo donax</name>
    <name type="common">Giant reed</name>
    <name type="synonym">Donax arundinaceus</name>
    <dbReference type="NCBI Taxonomy" id="35708"/>
    <lineage>
        <taxon>Eukaryota</taxon>
        <taxon>Viridiplantae</taxon>
        <taxon>Streptophyta</taxon>
        <taxon>Embryophyta</taxon>
        <taxon>Tracheophyta</taxon>
        <taxon>Spermatophyta</taxon>
        <taxon>Magnoliopsida</taxon>
        <taxon>Liliopsida</taxon>
        <taxon>Poales</taxon>
        <taxon>Poaceae</taxon>
        <taxon>PACMAD clade</taxon>
        <taxon>Arundinoideae</taxon>
        <taxon>Arundineae</taxon>
        <taxon>Arundo</taxon>
    </lineage>
</organism>
<name>A0A0A9TTW5_ARUDO</name>
<evidence type="ECO:0000313" key="1">
    <source>
        <dbReference type="EMBL" id="JAD16521.1"/>
    </source>
</evidence>
<reference evidence="1" key="1">
    <citation type="submission" date="2014-09" db="EMBL/GenBank/DDBJ databases">
        <authorList>
            <person name="Magalhaes I.L.F."/>
            <person name="Oliveira U."/>
            <person name="Santos F.R."/>
            <person name="Vidigal T.H.D.A."/>
            <person name="Brescovit A.D."/>
            <person name="Santos A.J."/>
        </authorList>
    </citation>
    <scope>NUCLEOTIDE SEQUENCE</scope>
    <source>
        <tissue evidence="1">Shoot tissue taken approximately 20 cm above the soil surface</tissue>
    </source>
</reference>
<dbReference type="AlphaFoldDB" id="A0A0A9TTW5"/>
<protein>
    <submittedName>
        <fullName evidence="1">Uncharacterized protein</fullName>
    </submittedName>
</protein>